<gene>
    <name evidence="8" type="ORF">QE152_g30505</name>
</gene>
<dbReference type="GO" id="GO:0005634">
    <property type="term" value="C:nucleus"/>
    <property type="evidence" value="ECO:0007669"/>
    <property type="project" value="UniProtKB-SubCell"/>
</dbReference>
<dbReference type="GO" id="GO:0006351">
    <property type="term" value="P:DNA-templated transcription"/>
    <property type="evidence" value="ECO:0007669"/>
    <property type="project" value="InterPro"/>
</dbReference>
<evidence type="ECO:0000256" key="3">
    <source>
        <dbReference type="ARBA" id="ARBA00022574"/>
    </source>
</evidence>
<keyword evidence="3" id="KW-0853">WD repeat</keyword>
<evidence type="ECO:0000256" key="5">
    <source>
        <dbReference type="ARBA" id="ARBA00022853"/>
    </source>
</evidence>
<feature type="domain" description="Protein HIRA-like C-terminal" evidence="7">
    <location>
        <begin position="189"/>
        <end position="373"/>
    </location>
</feature>
<evidence type="ECO:0000313" key="9">
    <source>
        <dbReference type="Proteomes" id="UP001458880"/>
    </source>
</evidence>
<evidence type="ECO:0000256" key="4">
    <source>
        <dbReference type="ARBA" id="ARBA00022737"/>
    </source>
</evidence>
<comment type="subcellular location">
    <subcellularLocation>
        <location evidence="1">Nucleus</location>
    </subcellularLocation>
</comment>
<comment type="similarity">
    <text evidence="2">Belongs to the WD repeat HIR1 family.</text>
</comment>
<dbReference type="Proteomes" id="UP001458880">
    <property type="component" value="Unassembled WGS sequence"/>
</dbReference>
<accession>A0AAW1JEK5</accession>
<dbReference type="GO" id="GO:0000785">
    <property type="term" value="C:chromatin"/>
    <property type="evidence" value="ECO:0007669"/>
    <property type="project" value="TreeGrafter"/>
</dbReference>
<keyword evidence="5" id="KW-0156">Chromatin regulator</keyword>
<protein>
    <submittedName>
        <fullName evidence="8">TUP1-like enhancer of split</fullName>
    </submittedName>
</protein>
<dbReference type="GO" id="GO:0000417">
    <property type="term" value="C:HIR complex"/>
    <property type="evidence" value="ECO:0007669"/>
    <property type="project" value="TreeGrafter"/>
</dbReference>
<comment type="caution">
    <text evidence="8">The sequence shown here is derived from an EMBL/GenBank/DDBJ whole genome shotgun (WGS) entry which is preliminary data.</text>
</comment>
<dbReference type="AlphaFoldDB" id="A0AAW1JEK5"/>
<name>A0AAW1JEK5_POPJA</name>
<dbReference type="GO" id="GO:0006338">
    <property type="term" value="P:chromatin remodeling"/>
    <property type="evidence" value="ECO:0007669"/>
    <property type="project" value="InterPro"/>
</dbReference>
<dbReference type="InterPro" id="IPR031120">
    <property type="entry name" value="HIR1-like"/>
</dbReference>
<evidence type="ECO:0000259" key="7">
    <source>
        <dbReference type="Pfam" id="PF07569"/>
    </source>
</evidence>
<dbReference type="PANTHER" id="PTHR13831">
    <property type="entry name" value="MEMBER OF THE HIR1 FAMILY OF WD-REPEAT PROTEINS"/>
    <property type="match status" value="1"/>
</dbReference>
<dbReference type="EMBL" id="JASPKY010000411">
    <property type="protein sequence ID" value="KAK9701632.1"/>
    <property type="molecule type" value="Genomic_DNA"/>
</dbReference>
<keyword evidence="9" id="KW-1185">Reference proteome</keyword>
<dbReference type="GO" id="GO:0006355">
    <property type="term" value="P:regulation of DNA-templated transcription"/>
    <property type="evidence" value="ECO:0007669"/>
    <property type="project" value="InterPro"/>
</dbReference>
<proteinExistence type="inferred from homology"/>
<evidence type="ECO:0000256" key="2">
    <source>
        <dbReference type="ARBA" id="ARBA00007306"/>
    </source>
</evidence>
<keyword evidence="4" id="KW-0677">Repeat</keyword>
<dbReference type="GO" id="GO:0031491">
    <property type="term" value="F:nucleosome binding"/>
    <property type="evidence" value="ECO:0007669"/>
    <property type="project" value="TreeGrafter"/>
</dbReference>
<reference evidence="8 9" key="1">
    <citation type="journal article" date="2024" name="BMC Genomics">
        <title>De novo assembly and annotation of Popillia japonica's genome with initial clues to its potential as an invasive pest.</title>
        <authorList>
            <person name="Cucini C."/>
            <person name="Boschi S."/>
            <person name="Funari R."/>
            <person name="Cardaioli E."/>
            <person name="Iannotti N."/>
            <person name="Marturano G."/>
            <person name="Paoli F."/>
            <person name="Bruttini M."/>
            <person name="Carapelli A."/>
            <person name="Frati F."/>
            <person name="Nardi F."/>
        </authorList>
    </citation>
    <scope>NUCLEOTIDE SEQUENCE [LARGE SCALE GENOMIC DNA]</scope>
    <source>
        <strain evidence="8">DMR45628</strain>
    </source>
</reference>
<dbReference type="InterPro" id="IPR011494">
    <property type="entry name" value="HIRA-like_C"/>
</dbReference>
<evidence type="ECO:0000256" key="6">
    <source>
        <dbReference type="ARBA" id="ARBA00023242"/>
    </source>
</evidence>
<evidence type="ECO:0000313" key="8">
    <source>
        <dbReference type="EMBL" id="KAK9701632.1"/>
    </source>
</evidence>
<keyword evidence="6" id="KW-0539">Nucleus</keyword>
<evidence type="ECO:0000256" key="1">
    <source>
        <dbReference type="ARBA" id="ARBA00004123"/>
    </source>
</evidence>
<dbReference type="InterPro" id="IPR036322">
    <property type="entry name" value="WD40_repeat_dom_sf"/>
</dbReference>
<dbReference type="Pfam" id="PF07569">
    <property type="entry name" value="Hira"/>
    <property type="match status" value="1"/>
</dbReference>
<sequence>MFLKPVPSTATTTTTAKDILEVSVNSESTALSTSSPNKSKIVVVQEMNRPTTTWNTSSNAQILPPLVNNQTKQQTVCPQGLQINQLMCSEVPGDQPIIKFIDILEPLKMLPGKTVSKKIGMMKVQVTNSCQSISKGVLSRLDVFRNEFDTQPIWETYLGSTVRCLEGNRKVVVACCDDCSINVYLIKSGARALPPLLIEDAAACLTLSDTCNCLVLTKTGLMHMWNFDAGKSVLNRVSVRSLLTNKATVVSCSLTSDTPLLTLSDGRAYLYNTDLQTWMLLSNPLDPMSRASGAMSRSTAGNLPLATLQRKMPSHFHGENLPAGVKLSFLESQVSASSTLKSGTEFRHWLLATVNHLLEKGPECRLRSILDDLIGPIHESARSSTEKEFILGLSKQSLLEEILFLIRTKLPWQRLYKEYSELLMMGYS</sequence>
<dbReference type="SUPFAM" id="SSF50978">
    <property type="entry name" value="WD40 repeat-like"/>
    <property type="match status" value="1"/>
</dbReference>
<dbReference type="PANTHER" id="PTHR13831:SF0">
    <property type="entry name" value="PROTEIN HIRA"/>
    <property type="match status" value="1"/>
</dbReference>
<organism evidence="8 9">
    <name type="scientific">Popillia japonica</name>
    <name type="common">Japanese beetle</name>
    <dbReference type="NCBI Taxonomy" id="7064"/>
    <lineage>
        <taxon>Eukaryota</taxon>
        <taxon>Metazoa</taxon>
        <taxon>Ecdysozoa</taxon>
        <taxon>Arthropoda</taxon>
        <taxon>Hexapoda</taxon>
        <taxon>Insecta</taxon>
        <taxon>Pterygota</taxon>
        <taxon>Neoptera</taxon>
        <taxon>Endopterygota</taxon>
        <taxon>Coleoptera</taxon>
        <taxon>Polyphaga</taxon>
        <taxon>Scarabaeiformia</taxon>
        <taxon>Scarabaeidae</taxon>
        <taxon>Rutelinae</taxon>
        <taxon>Popillia</taxon>
    </lineage>
</organism>